<evidence type="ECO:0000256" key="11">
    <source>
        <dbReference type="ARBA" id="ARBA00023239"/>
    </source>
</evidence>
<dbReference type="SMART" id="SM00898">
    <property type="entry name" value="Fapy_DNA_glyco"/>
    <property type="match status" value="1"/>
</dbReference>
<dbReference type="SUPFAM" id="SSF46946">
    <property type="entry name" value="S13-like H2TH domain"/>
    <property type="match status" value="1"/>
</dbReference>
<keyword evidence="8" id="KW-0862">Zinc</keyword>
<dbReference type="PANTHER" id="PTHR22993:SF9">
    <property type="entry name" value="FORMAMIDOPYRIMIDINE-DNA GLYCOSYLASE"/>
    <property type="match status" value="1"/>
</dbReference>
<evidence type="ECO:0000256" key="15">
    <source>
        <dbReference type="PROSITE-ProRule" id="PRU00391"/>
    </source>
</evidence>
<accession>A0A9D5QD25</accession>
<dbReference type="PROSITE" id="PS01242">
    <property type="entry name" value="ZF_FPG_1"/>
    <property type="match status" value="1"/>
</dbReference>
<feature type="domain" description="FPG-type" evidence="16">
    <location>
        <begin position="230"/>
        <end position="264"/>
    </location>
</feature>
<dbReference type="Pfam" id="PF06831">
    <property type="entry name" value="H2TH"/>
    <property type="match status" value="1"/>
</dbReference>
<keyword evidence="6 15" id="KW-0863">Zinc-finger</keyword>
<keyword evidence="4" id="KW-0479">Metal-binding</keyword>
<gene>
    <name evidence="18" type="ORF">GF359_05555</name>
</gene>
<evidence type="ECO:0000256" key="14">
    <source>
        <dbReference type="ARBA" id="ARBA00044632"/>
    </source>
</evidence>
<keyword evidence="11" id="KW-0456">Lyase</keyword>
<dbReference type="Pfam" id="PF06827">
    <property type="entry name" value="zf-FPG_IleRS"/>
    <property type="match status" value="1"/>
</dbReference>
<dbReference type="GO" id="GO:0006284">
    <property type="term" value="P:base-excision repair"/>
    <property type="evidence" value="ECO:0007669"/>
    <property type="project" value="InterPro"/>
</dbReference>
<evidence type="ECO:0000256" key="4">
    <source>
        <dbReference type="ARBA" id="ARBA00022723"/>
    </source>
</evidence>
<dbReference type="PROSITE" id="PS51068">
    <property type="entry name" value="FPG_CAT"/>
    <property type="match status" value="1"/>
</dbReference>
<reference evidence="18" key="1">
    <citation type="submission" date="2019-11" db="EMBL/GenBank/DDBJ databases">
        <title>Microbial mats filling the niche in hypersaline microbial mats.</title>
        <authorList>
            <person name="Wong H.L."/>
            <person name="Macleod F.I."/>
            <person name="White R.A. III"/>
            <person name="Burns B.P."/>
        </authorList>
    </citation>
    <scope>NUCLEOTIDE SEQUENCE</scope>
    <source>
        <strain evidence="18">Bin_327</strain>
    </source>
</reference>
<dbReference type="EMBL" id="WJKJ01000176">
    <property type="protein sequence ID" value="MBD3364662.1"/>
    <property type="molecule type" value="Genomic_DNA"/>
</dbReference>
<proteinExistence type="inferred from homology"/>
<dbReference type="Proteomes" id="UP000630660">
    <property type="component" value="Unassembled WGS sequence"/>
</dbReference>
<dbReference type="GO" id="GO:0140078">
    <property type="term" value="F:class I DNA-(apurinic or apyrimidinic site) endonuclease activity"/>
    <property type="evidence" value="ECO:0007669"/>
    <property type="project" value="UniProtKB-EC"/>
</dbReference>
<evidence type="ECO:0000256" key="12">
    <source>
        <dbReference type="ARBA" id="ARBA00023268"/>
    </source>
</evidence>
<evidence type="ECO:0000256" key="10">
    <source>
        <dbReference type="ARBA" id="ARBA00023204"/>
    </source>
</evidence>
<evidence type="ECO:0000313" key="18">
    <source>
        <dbReference type="EMBL" id="MBD3364662.1"/>
    </source>
</evidence>
<comment type="catalytic activity">
    <reaction evidence="14">
        <text>2'-deoxyribonucleotide-(2'-deoxyribose 5'-phosphate)-2'-deoxyribonucleotide-DNA = a 3'-end 2'-deoxyribonucleotide-(2,3-dehydro-2,3-deoxyribose 5'-phosphate)-DNA + a 5'-end 5'-phospho-2'-deoxyribonucleoside-DNA + H(+)</text>
        <dbReference type="Rhea" id="RHEA:66592"/>
        <dbReference type="Rhea" id="RHEA-COMP:13180"/>
        <dbReference type="Rhea" id="RHEA-COMP:16897"/>
        <dbReference type="Rhea" id="RHEA-COMP:17067"/>
        <dbReference type="ChEBI" id="CHEBI:15378"/>
        <dbReference type="ChEBI" id="CHEBI:136412"/>
        <dbReference type="ChEBI" id="CHEBI:157695"/>
        <dbReference type="ChEBI" id="CHEBI:167181"/>
        <dbReference type="EC" id="4.2.99.18"/>
    </reaction>
</comment>
<dbReference type="PANTHER" id="PTHR22993">
    <property type="entry name" value="FORMAMIDOPYRIMIDINE-DNA GLYCOSYLASE"/>
    <property type="match status" value="1"/>
</dbReference>
<dbReference type="Gene3D" id="1.10.8.50">
    <property type="match status" value="1"/>
</dbReference>
<dbReference type="GO" id="GO:0008270">
    <property type="term" value="F:zinc ion binding"/>
    <property type="evidence" value="ECO:0007669"/>
    <property type="project" value="UniProtKB-KW"/>
</dbReference>
<evidence type="ECO:0000256" key="13">
    <source>
        <dbReference type="ARBA" id="ARBA00023295"/>
    </source>
</evidence>
<evidence type="ECO:0000313" key="19">
    <source>
        <dbReference type="Proteomes" id="UP000630660"/>
    </source>
</evidence>
<evidence type="ECO:0008006" key="20">
    <source>
        <dbReference type="Google" id="ProtNLM"/>
    </source>
</evidence>
<evidence type="ECO:0000256" key="5">
    <source>
        <dbReference type="ARBA" id="ARBA00022763"/>
    </source>
</evidence>
<dbReference type="InterPro" id="IPR010663">
    <property type="entry name" value="Znf_FPG/IleRS"/>
</dbReference>
<evidence type="ECO:0000256" key="3">
    <source>
        <dbReference type="ARBA" id="ARBA00009409"/>
    </source>
</evidence>
<dbReference type="SMART" id="SM01232">
    <property type="entry name" value="H2TH"/>
    <property type="match status" value="1"/>
</dbReference>
<keyword evidence="9" id="KW-0238">DNA-binding</keyword>
<protein>
    <recommendedName>
        <fullName evidence="20">DNA-(apurinic or apyrimidinic site) lyase</fullName>
    </recommendedName>
</protein>
<evidence type="ECO:0000256" key="2">
    <source>
        <dbReference type="ARBA" id="ARBA00001947"/>
    </source>
</evidence>
<organism evidence="18 19">
    <name type="scientific">candidate division WOR-3 bacterium</name>
    <dbReference type="NCBI Taxonomy" id="2052148"/>
    <lineage>
        <taxon>Bacteria</taxon>
        <taxon>Bacteria division WOR-3</taxon>
    </lineage>
</organism>
<evidence type="ECO:0000256" key="7">
    <source>
        <dbReference type="ARBA" id="ARBA00022801"/>
    </source>
</evidence>
<dbReference type="AlphaFoldDB" id="A0A9D5QD25"/>
<keyword evidence="13" id="KW-0326">Glycosidase</keyword>
<dbReference type="PROSITE" id="PS51066">
    <property type="entry name" value="ZF_FPG_2"/>
    <property type="match status" value="1"/>
</dbReference>
<keyword evidence="10" id="KW-0234">DNA repair</keyword>
<evidence type="ECO:0000259" key="17">
    <source>
        <dbReference type="PROSITE" id="PS51068"/>
    </source>
</evidence>
<comment type="caution">
    <text evidence="18">The sequence shown here is derived from an EMBL/GenBank/DDBJ whole genome shotgun (WGS) entry which is preliminary data.</text>
</comment>
<dbReference type="InterPro" id="IPR035937">
    <property type="entry name" value="FPG_N"/>
</dbReference>
<feature type="domain" description="Formamidopyrimidine-DNA glycosylase catalytic" evidence="17">
    <location>
        <begin position="2"/>
        <end position="129"/>
    </location>
</feature>
<dbReference type="GO" id="GO:0034039">
    <property type="term" value="F:8-oxo-7,8-dihydroguanine DNA N-glycosylase activity"/>
    <property type="evidence" value="ECO:0007669"/>
    <property type="project" value="TreeGrafter"/>
</dbReference>
<dbReference type="InterPro" id="IPR000214">
    <property type="entry name" value="Znf_DNA_glyclase/AP_lyase"/>
</dbReference>
<keyword evidence="7" id="KW-0378">Hydrolase</keyword>
<keyword evidence="12" id="KW-0511">Multifunctional enzyme</keyword>
<comment type="catalytic activity">
    <reaction evidence="1">
        <text>Hydrolysis of DNA containing ring-opened 7-methylguanine residues, releasing 2,6-diamino-4-hydroxy-5-(N-methyl)formamidopyrimidine.</text>
        <dbReference type="EC" id="3.2.2.23"/>
    </reaction>
</comment>
<evidence type="ECO:0000256" key="1">
    <source>
        <dbReference type="ARBA" id="ARBA00001668"/>
    </source>
</evidence>
<dbReference type="GO" id="GO:0003684">
    <property type="term" value="F:damaged DNA binding"/>
    <property type="evidence" value="ECO:0007669"/>
    <property type="project" value="InterPro"/>
</dbReference>
<evidence type="ECO:0000259" key="16">
    <source>
        <dbReference type="PROSITE" id="PS51066"/>
    </source>
</evidence>
<dbReference type="Gene3D" id="3.20.190.10">
    <property type="entry name" value="MutM-like, N-terminal"/>
    <property type="match status" value="1"/>
</dbReference>
<dbReference type="InterPro" id="IPR010979">
    <property type="entry name" value="Ribosomal_uS13-like_H2TH"/>
</dbReference>
<name>A0A9D5QD25_UNCW3</name>
<keyword evidence="5" id="KW-0227">DNA damage</keyword>
<comment type="cofactor">
    <cofactor evidence="2">
        <name>Zn(2+)</name>
        <dbReference type="ChEBI" id="CHEBI:29105"/>
    </cofactor>
</comment>
<dbReference type="InterPro" id="IPR015886">
    <property type="entry name" value="H2TH_FPG"/>
</dbReference>
<evidence type="ECO:0000256" key="9">
    <source>
        <dbReference type="ARBA" id="ARBA00023125"/>
    </source>
</evidence>
<comment type="similarity">
    <text evidence="3">Belongs to the FPG family.</text>
</comment>
<sequence>MPELPELEVLRENLENRLKDRVLRELRIRKPYIQKTPQPDDLFPQKVTAVSRRGKYIIIDAERNRFIIHLMLSGRMKLRSSSDPVLKSTAAVFVFCDSFLQLTEEARLKRMSLWIVVSDVKVDDIKPLGPEPLSPDFTPERFSSIISTSRQRLKSFLVNQRNMAGIGNAYADEICWEAGLSPFRQASKLTGEEIERVYAAIGKVLREGISQIRRAAGDSLDIGEKRGFMKVHRRKDEPCPRCGKPIAWVSTTSRNTYYCPGCQTGGKVLKDGRRSRFLK</sequence>
<dbReference type="InterPro" id="IPR012319">
    <property type="entry name" value="FPG_cat"/>
</dbReference>
<dbReference type="Pfam" id="PF01149">
    <property type="entry name" value="Fapy_DNA_glyco"/>
    <property type="match status" value="1"/>
</dbReference>
<dbReference type="SUPFAM" id="SSF81624">
    <property type="entry name" value="N-terminal domain of MutM-like DNA repair proteins"/>
    <property type="match status" value="1"/>
</dbReference>
<evidence type="ECO:0000256" key="6">
    <source>
        <dbReference type="ARBA" id="ARBA00022771"/>
    </source>
</evidence>
<dbReference type="SUPFAM" id="SSF57716">
    <property type="entry name" value="Glucocorticoid receptor-like (DNA-binding domain)"/>
    <property type="match status" value="1"/>
</dbReference>
<dbReference type="InterPro" id="IPR015887">
    <property type="entry name" value="DNA_glyclase_Znf_dom_DNA_BS"/>
</dbReference>
<evidence type="ECO:0000256" key="8">
    <source>
        <dbReference type="ARBA" id="ARBA00022833"/>
    </source>
</evidence>